<evidence type="ECO:0000259" key="1">
    <source>
        <dbReference type="Pfam" id="PF00535"/>
    </source>
</evidence>
<proteinExistence type="predicted"/>
<dbReference type="InterPro" id="IPR001173">
    <property type="entry name" value="Glyco_trans_2-like"/>
</dbReference>
<dbReference type="PANTHER" id="PTHR43179:SF7">
    <property type="entry name" value="RHAMNOSYLTRANSFERASE WBBL"/>
    <property type="match status" value="1"/>
</dbReference>
<organism evidence="2 3">
    <name type="scientific">Methylophilus medardicus</name>
    <dbReference type="NCBI Taxonomy" id="2588534"/>
    <lineage>
        <taxon>Bacteria</taxon>
        <taxon>Pseudomonadati</taxon>
        <taxon>Pseudomonadota</taxon>
        <taxon>Betaproteobacteria</taxon>
        <taxon>Nitrosomonadales</taxon>
        <taxon>Methylophilaceae</taxon>
        <taxon>Methylophilus</taxon>
    </lineage>
</organism>
<dbReference type="GO" id="GO:0016740">
    <property type="term" value="F:transferase activity"/>
    <property type="evidence" value="ECO:0007669"/>
    <property type="project" value="UniProtKB-KW"/>
</dbReference>
<accession>A0A5B8CT83</accession>
<feature type="domain" description="Glycosyltransferase 2-like" evidence="1">
    <location>
        <begin position="8"/>
        <end position="169"/>
    </location>
</feature>
<dbReference type="InterPro" id="IPR029044">
    <property type="entry name" value="Nucleotide-diphossugar_trans"/>
</dbReference>
<dbReference type="KEGG" id="mmec:FIU01_08245"/>
<reference evidence="3" key="1">
    <citation type="journal article" date="2019" name="ISME J.">
        <title>Evolution in action: habitat transition from sediment to the pelagial leads to genome streamlining in Methylophilaceae.</title>
        <authorList>
            <person name="Salcher M."/>
            <person name="Schaefle D."/>
            <person name="Kaspar M."/>
            <person name="Neuenschwander S.M."/>
            <person name="Ghai R."/>
        </authorList>
    </citation>
    <scope>NUCLEOTIDE SEQUENCE [LARGE SCALE GENOMIC DNA]</scope>
    <source>
        <strain evidence="3">MMS-M-51</strain>
    </source>
</reference>
<protein>
    <submittedName>
        <fullName evidence="2">Glycosyltransferase family 2 protein</fullName>
    </submittedName>
</protein>
<sequence>MILQPEVSILIVNYHTVPELKRCLQSLAAQQSVTLEVIIVDNSVDKNEQNELQNLSDRHVKCLFSDKNLGFGRANNLAASHATAELLLILNPDTYLQSETLLRRYIDRFQAGGEAMLAPLLVESEKGKLVYPRYSYPAQKLCKKTDFSILAGNVAWVLGACMMMRRDDYLRIGGFDSDYFMYGEDADICWRIRADLGAVGFDETLAVHHVGGASEKLAISLAKWMRKRQGQYLFFSKHYHVTDVQRIALRQRVRASMKLAINAILNACLGPSNQRIDDDARATATITVTAEMLAPMIKR</sequence>
<dbReference type="Gene3D" id="3.90.550.10">
    <property type="entry name" value="Spore Coat Polysaccharide Biosynthesis Protein SpsA, Chain A"/>
    <property type="match status" value="1"/>
</dbReference>
<name>A0A5B8CT83_9PROT</name>
<dbReference type="Proteomes" id="UP000311008">
    <property type="component" value="Chromosome"/>
</dbReference>
<keyword evidence="3" id="KW-1185">Reference proteome</keyword>
<dbReference type="AlphaFoldDB" id="A0A5B8CT83"/>
<dbReference type="RefSeq" id="WP_140003849.1">
    <property type="nucleotide sequence ID" value="NZ_CP040946.1"/>
</dbReference>
<evidence type="ECO:0000313" key="2">
    <source>
        <dbReference type="EMBL" id="QDC44518.1"/>
    </source>
</evidence>
<keyword evidence="2" id="KW-0808">Transferase</keyword>
<evidence type="ECO:0000313" key="3">
    <source>
        <dbReference type="Proteomes" id="UP000311008"/>
    </source>
</evidence>
<dbReference type="CDD" id="cd04186">
    <property type="entry name" value="GT_2_like_c"/>
    <property type="match status" value="1"/>
</dbReference>
<dbReference type="SUPFAM" id="SSF53448">
    <property type="entry name" value="Nucleotide-diphospho-sugar transferases"/>
    <property type="match status" value="1"/>
</dbReference>
<dbReference type="Pfam" id="PF00535">
    <property type="entry name" value="Glycos_transf_2"/>
    <property type="match status" value="1"/>
</dbReference>
<dbReference type="OrthoDB" id="9771846at2"/>
<gene>
    <name evidence="2" type="ORF">FIU01_08245</name>
</gene>
<dbReference type="EMBL" id="CP040946">
    <property type="protein sequence ID" value="QDC44518.1"/>
    <property type="molecule type" value="Genomic_DNA"/>
</dbReference>
<dbReference type="PANTHER" id="PTHR43179">
    <property type="entry name" value="RHAMNOSYLTRANSFERASE WBBL"/>
    <property type="match status" value="1"/>
</dbReference>